<dbReference type="AlphaFoldDB" id="A0A9P6MZZ1"/>
<evidence type="ECO:0000256" key="5">
    <source>
        <dbReference type="ARBA" id="ARBA00022827"/>
    </source>
</evidence>
<dbReference type="GO" id="GO:0035999">
    <property type="term" value="P:tetrahydrofolate interconversion"/>
    <property type="evidence" value="ECO:0007669"/>
    <property type="project" value="TreeGrafter"/>
</dbReference>
<comment type="caution">
    <text evidence="8">The sequence shown here is derived from an EMBL/GenBank/DDBJ whole genome shotgun (WGS) entry which is preliminary data.</text>
</comment>
<dbReference type="EMBL" id="JAAAID010000251">
    <property type="protein sequence ID" value="KAG0019934.1"/>
    <property type="molecule type" value="Genomic_DNA"/>
</dbReference>
<keyword evidence="9" id="KW-1185">Reference proteome</keyword>
<gene>
    <name evidence="8" type="ORF">BGZ80_005046</name>
</gene>
<evidence type="ECO:0000313" key="9">
    <source>
        <dbReference type="Proteomes" id="UP000703661"/>
    </source>
</evidence>
<comment type="pathway">
    <text evidence="2 7">One-carbon metabolism; tetrahydrofolate interconversion.</text>
</comment>
<dbReference type="GO" id="GO:0004489">
    <property type="term" value="F:methylenetetrahydrofolate reductase [NAD(P)H] activity"/>
    <property type="evidence" value="ECO:0007669"/>
    <property type="project" value="InterPro"/>
</dbReference>
<evidence type="ECO:0000256" key="4">
    <source>
        <dbReference type="ARBA" id="ARBA00022630"/>
    </source>
</evidence>
<evidence type="ECO:0000256" key="1">
    <source>
        <dbReference type="ARBA" id="ARBA00001974"/>
    </source>
</evidence>
<dbReference type="PANTHER" id="PTHR45754:SF1">
    <property type="entry name" value="METHYLENETETRAHYDROFOLATE REDUCTASE 1"/>
    <property type="match status" value="1"/>
</dbReference>
<dbReference type="GO" id="GO:0009086">
    <property type="term" value="P:methionine biosynthetic process"/>
    <property type="evidence" value="ECO:0007669"/>
    <property type="project" value="TreeGrafter"/>
</dbReference>
<evidence type="ECO:0000313" key="8">
    <source>
        <dbReference type="EMBL" id="KAG0019934.1"/>
    </source>
</evidence>
<dbReference type="SUPFAM" id="SSF51730">
    <property type="entry name" value="FAD-linked oxidoreductase"/>
    <property type="match status" value="1"/>
</dbReference>
<keyword evidence="6" id="KW-0560">Oxidoreductase</keyword>
<dbReference type="GO" id="GO:0005829">
    <property type="term" value="C:cytosol"/>
    <property type="evidence" value="ECO:0007669"/>
    <property type="project" value="TreeGrafter"/>
</dbReference>
<sequence>MKIVDRIAQKKAEGKPYYSFEYFPPKTSQGLSNLIDRIGRMQSMSPTFVTCTWGAGGSTFEKTTELCAVAQTVHGLETCMHLTCTNMDRGKVDDALKEAKNAGIQNILALRGDPPRGQEYWTQVDDTFVHAIDLVRYIRQQYGDYFCIGVA</sequence>
<dbReference type="Gene3D" id="3.20.20.220">
    <property type="match status" value="1"/>
</dbReference>
<evidence type="ECO:0000256" key="6">
    <source>
        <dbReference type="ARBA" id="ARBA00023002"/>
    </source>
</evidence>
<dbReference type="InterPro" id="IPR029041">
    <property type="entry name" value="FAD-linked_oxidoreductase-like"/>
</dbReference>
<proteinExistence type="inferred from homology"/>
<keyword evidence="4" id="KW-0285">Flavoprotein</keyword>
<dbReference type="CDD" id="cd00537">
    <property type="entry name" value="MTHFR"/>
    <property type="match status" value="1"/>
</dbReference>
<dbReference type="Pfam" id="PF02219">
    <property type="entry name" value="MTHFR"/>
    <property type="match status" value="1"/>
</dbReference>
<protein>
    <recommendedName>
        <fullName evidence="10">Methylenetetrahydrofolate reductase (NAD(P)H)</fullName>
    </recommendedName>
</protein>
<dbReference type="Proteomes" id="UP000703661">
    <property type="component" value="Unassembled WGS sequence"/>
</dbReference>
<organism evidence="8 9">
    <name type="scientific">Entomortierella chlamydospora</name>
    <dbReference type="NCBI Taxonomy" id="101097"/>
    <lineage>
        <taxon>Eukaryota</taxon>
        <taxon>Fungi</taxon>
        <taxon>Fungi incertae sedis</taxon>
        <taxon>Mucoromycota</taxon>
        <taxon>Mortierellomycotina</taxon>
        <taxon>Mortierellomycetes</taxon>
        <taxon>Mortierellales</taxon>
        <taxon>Mortierellaceae</taxon>
        <taxon>Entomortierella</taxon>
    </lineage>
</organism>
<dbReference type="InterPro" id="IPR003171">
    <property type="entry name" value="Mehydrof_redctse-like"/>
</dbReference>
<evidence type="ECO:0000256" key="3">
    <source>
        <dbReference type="ARBA" id="ARBA00006743"/>
    </source>
</evidence>
<evidence type="ECO:0000256" key="7">
    <source>
        <dbReference type="RuleBase" id="RU004254"/>
    </source>
</evidence>
<comment type="similarity">
    <text evidence="3">Belongs to the methylenetetrahydrofolate reductase family.</text>
</comment>
<feature type="non-terminal residue" evidence="8">
    <location>
        <position position="1"/>
    </location>
</feature>
<accession>A0A9P6MZZ1</accession>
<evidence type="ECO:0000256" key="2">
    <source>
        <dbReference type="ARBA" id="ARBA00004777"/>
    </source>
</evidence>
<dbReference type="GO" id="GO:0071949">
    <property type="term" value="F:FAD binding"/>
    <property type="evidence" value="ECO:0007669"/>
    <property type="project" value="TreeGrafter"/>
</dbReference>
<dbReference type="PANTHER" id="PTHR45754">
    <property type="entry name" value="METHYLENETETRAHYDROFOLATE REDUCTASE"/>
    <property type="match status" value="1"/>
</dbReference>
<comment type="cofactor">
    <cofactor evidence="1">
        <name>FAD</name>
        <dbReference type="ChEBI" id="CHEBI:57692"/>
    </cofactor>
</comment>
<name>A0A9P6MZZ1_9FUNG</name>
<evidence type="ECO:0008006" key="10">
    <source>
        <dbReference type="Google" id="ProtNLM"/>
    </source>
</evidence>
<reference evidence="8" key="1">
    <citation type="journal article" date="2020" name="Fungal Divers.">
        <title>Resolving the Mortierellaceae phylogeny through synthesis of multi-gene phylogenetics and phylogenomics.</title>
        <authorList>
            <person name="Vandepol N."/>
            <person name="Liber J."/>
            <person name="Desiro A."/>
            <person name="Na H."/>
            <person name="Kennedy M."/>
            <person name="Barry K."/>
            <person name="Grigoriev I.V."/>
            <person name="Miller A.N."/>
            <person name="O'Donnell K."/>
            <person name="Stajich J.E."/>
            <person name="Bonito G."/>
        </authorList>
    </citation>
    <scope>NUCLEOTIDE SEQUENCE</scope>
    <source>
        <strain evidence="8">NRRL 2769</strain>
    </source>
</reference>
<keyword evidence="5" id="KW-0274">FAD</keyword>